<reference evidence="2" key="1">
    <citation type="submission" date="2019-09" db="EMBL/GenBank/DDBJ databases">
        <title>Characterisation of the sponge microbiome using genome-centric metagenomics.</title>
        <authorList>
            <person name="Engelberts J.P."/>
            <person name="Robbins S.J."/>
            <person name="De Goeij J.M."/>
            <person name="Aranda M."/>
            <person name="Bell S.C."/>
            <person name="Webster N.S."/>
        </authorList>
    </citation>
    <scope>NUCLEOTIDE SEQUENCE</scope>
    <source>
        <strain evidence="2">SB0661_bin_32</strain>
    </source>
</reference>
<gene>
    <name evidence="2" type="ORF">F4X14_19195</name>
</gene>
<keyword evidence="1" id="KW-0732">Signal</keyword>
<sequence>MLNRRVRFWAAIMLIAVIALAGCAPRAGQGSIDADADQLVIDLPALVLDFGMDGMASIKNAALADLVGGLGVPLDLQVPPEVVFAMGASNIQHIQVSNTPEGLLLLVNGRSIPNISYDGDSLNALPGALNTFGVVVPMADLLFALVDSIGIGVIARFEPAPGVEEIPLYVEGDTAAAMAAKAAQEEFLAAVGTPPRINLPVFYGADGSISIGDLSIQEMQEMTGGSLGALEMGLGSLSMVRGMGISQLGISTGADGITISIDGTALPTLDWSDGKASNLIELITEIPLLDMAMPGMGSMMPMIHQILPLVQATDFDLTLHF</sequence>
<dbReference type="AlphaFoldDB" id="A0A6B1DBX6"/>
<evidence type="ECO:0000313" key="2">
    <source>
        <dbReference type="EMBL" id="MYC97089.1"/>
    </source>
</evidence>
<accession>A0A6B1DBX6</accession>
<evidence type="ECO:0000256" key="1">
    <source>
        <dbReference type="SAM" id="SignalP"/>
    </source>
</evidence>
<dbReference type="EMBL" id="VXMH01000104">
    <property type="protein sequence ID" value="MYC97089.1"/>
    <property type="molecule type" value="Genomic_DNA"/>
</dbReference>
<dbReference type="PROSITE" id="PS51257">
    <property type="entry name" value="PROKAR_LIPOPROTEIN"/>
    <property type="match status" value="1"/>
</dbReference>
<comment type="caution">
    <text evidence="2">The sequence shown here is derived from an EMBL/GenBank/DDBJ whole genome shotgun (WGS) entry which is preliminary data.</text>
</comment>
<protein>
    <submittedName>
        <fullName evidence="2">Uncharacterized protein</fullName>
    </submittedName>
</protein>
<feature type="signal peptide" evidence="1">
    <location>
        <begin position="1"/>
        <end position="21"/>
    </location>
</feature>
<organism evidence="2">
    <name type="scientific">Caldilineaceae bacterium SB0661_bin_32</name>
    <dbReference type="NCBI Taxonomy" id="2605255"/>
    <lineage>
        <taxon>Bacteria</taxon>
        <taxon>Bacillati</taxon>
        <taxon>Chloroflexota</taxon>
        <taxon>Caldilineae</taxon>
        <taxon>Caldilineales</taxon>
        <taxon>Caldilineaceae</taxon>
    </lineage>
</organism>
<proteinExistence type="predicted"/>
<name>A0A6B1DBX6_9CHLR</name>
<feature type="chain" id="PRO_5025453050" evidence="1">
    <location>
        <begin position="22"/>
        <end position="321"/>
    </location>
</feature>